<dbReference type="Gene3D" id="2.60.40.10">
    <property type="entry name" value="Immunoglobulins"/>
    <property type="match status" value="1"/>
</dbReference>
<feature type="domain" description="Ig-like" evidence="3">
    <location>
        <begin position="8"/>
        <end position="114"/>
    </location>
</feature>
<evidence type="ECO:0000256" key="1">
    <source>
        <dbReference type="ARBA" id="ARBA00022729"/>
    </source>
</evidence>
<dbReference type="AlphaFoldDB" id="A0A8C2IMR1"/>
<dbReference type="Ensembl" id="ENSCCRT00020090336.1">
    <property type="protein sequence ID" value="ENSCCRP00020082530.1"/>
    <property type="gene ID" value="ENSCCRG00020038106.1"/>
</dbReference>
<dbReference type="PANTHER" id="PTHR23268">
    <property type="entry name" value="T-CELL RECEPTOR BETA CHAIN"/>
    <property type="match status" value="1"/>
</dbReference>
<dbReference type="SMART" id="SM00406">
    <property type="entry name" value="IGv"/>
    <property type="match status" value="1"/>
</dbReference>
<evidence type="ECO:0000313" key="5">
    <source>
        <dbReference type="Proteomes" id="UP000694701"/>
    </source>
</evidence>
<proteinExistence type="predicted"/>
<dbReference type="Proteomes" id="UP000694701">
    <property type="component" value="Unplaced"/>
</dbReference>
<accession>A0A8C2IMR1</accession>
<keyword evidence="1" id="KW-0732">Signal</keyword>
<protein>
    <recommendedName>
        <fullName evidence="3">Ig-like domain-containing protein</fullName>
    </recommendedName>
</protein>
<dbReference type="Pfam" id="PF07686">
    <property type="entry name" value="V-set"/>
    <property type="match status" value="1"/>
</dbReference>
<dbReference type="InterPro" id="IPR013783">
    <property type="entry name" value="Ig-like_fold"/>
</dbReference>
<dbReference type="GO" id="GO:0005886">
    <property type="term" value="C:plasma membrane"/>
    <property type="evidence" value="ECO:0007669"/>
    <property type="project" value="TreeGrafter"/>
</dbReference>
<evidence type="ECO:0000313" key="4">
    <source>
        <dbReference type="Ensembl" id="ENSCCRP00020082530.1"/>
    </source>
</evidence>
<evidence type="ECO:0000259" key="3">
    <source>
        <dbReference type="PROSITE" id="PS50835"/>
    </source>
</evidence>
<dbReference type="InterPro" id="IPR013106">
    <property type="entry name" value="Ig_V-set"/>
</dbReference>
<evidence type="ECO:0000256" key="2">
    <source>
        <dbReference type="ARBA" id="ARBA00022859"/>
    </source>
</evidence>
<dbReference type="InterPro" id="IPR036179">
    <property type="entry name" value="Ig-like_dom_sf"/>
</dbReference>
<dbReference type="InterPro" id="IPR050413">
    <property type="entry name" value="TCR_beta_variable"/>
</dbReference>
<dbReference type="InterPro" id="IPR007110">
    <property type="entry name" value="Ig-like_dom"/>
</dbReference>
<organism evidence="4 5">
    <name type="scientific">Cyprinus carpio</name>
    <name type="common">Common carp</name>
    <dbReference type="NCBI Taxonomy" id="7962"/>
    <lineage>
        <taxon>Eukaryota</taxon>
        <taxon>Metazoa</taxon>
        <taxon>Chordata</taxon>
        <taxon>Craniata</taxon>
        <taxon>Vertebrata</taxon>
        <taxon>Euteleostomi</taxon>
        <taxon>Actinopterygii</taxon>
        <taxon>Neopterygii</taxon>
        <taxon>Teleostei</taxon>
        <taxon>Ostariophysi</taxon>
        <taxon>Cypriniformes</taxon>
        <taxon>Cyprinidae</taxon>
        <taxon>Cyprininae</taxon>
        <taxon>Cyprinus</taxon>
    </lineage>
</organism>
<keyword evidence="2" id="KW-0391">Immunity</keyword>
<sequence length="134" mass="14929">MTSTCVIPSKDISLGSSIDQPADMMKHQGNTLMCKYDDSGKPNMLWYQQKNTAMALIVLSYGADSDPTYEDGFKERFKLERKNTLNGVLKIPDLSLSDSAVYFCAVSMHSVVVFINCLTKTQATRHTGNTHKKI</sequence>
<reference evidence="4" key="1">
    <citation type="submission" date="2025-08" db="UniProtKB">
        <authorList>
            <consortium name="Ensembl"/>
        </authorList>
    </citation>
    <scope>IDENTIFICATION</scope>
</reference>
<dbReference type="GO" id="GO:0002376">
    <property type="term" value="P:immune system process"/>
    <property type="evidence" value="ECO:0007669"/>
    <property type="project" value="UniProtKB-KW"/>
</dbReference>
<dbReference type="PROSITE" id="PS50835">
    <property type="entry name" value="IG_LIKE"/>
    <property type="match status" value="1"/>
</dbReference>
<dbReference type="GO" id="GO:0007166">
    <property type="term" value="P:cell surface receptor signaling pathway"/>
    <property type="evidence" value="ECO:0007669"/>
    <property type="project" value="TreeGrafter"/>
</dbReference>
<name>A0A8C2IMR1_CYPCA</name>
<dbReference type="SUPFAM" id="SSF48726">
    <property type="entry name" value="Immunoglobulin"/>
    <property type="match status" value="1"/>
</dbReference>